<dbReference type="RefSeq" id="WP_212189626.1">
    <property type="nucleotide sequence ID" value="NZ_JAGTAR010000010.1"/>
</dbReference>
<evidence type="ECO:0000313" key="4">
    <source>
        <dbReference type="EMBL" id="MBR8535604.1"/>
    </source>
</evidence>
<reference evidence="4" key="1">
    <citation type="journal article" date="2018" name="Int. J. Syst. Evol. Microbiol.">
        <title>Carboxylicivirga sediminis sp. nov., isolated from coastal sediment.</title>
        <authorList>
            <person name="Wang F.Q."/>
            <person name="Ren L.H."/>
            <person name="Zou R.J."/>
            <person name="Sun Y.Z."/>
            <person name="Liu X.J."/>
            <person name="Jiang F."/>
            <person name="Liu L.J."/>
        </authorList>
    </citation>
    <scope>NUCLEOTIDE SEQUENCE</scope>
    <source>
        <strain evidence="4">JR1</strain>
    </source>
</reference>
<gene>
    <name evidence="4" type="ORF">KDU71_08545</name>
</gene>
<protein>
    <recommendedName>
        <fullName evidence="3">Two component regulator three Y domain-containing protein</fullName>
    </recommendedName>
</protein>
<dbReference type="AlphaFoldDB" id="A0A941IXN8"/>
<dbReference type="SUPFAM" id="SSF46894">
    <property type="entry name" value="C-terminal effector domain of the bipartite response regulators"/>
    <property type="match status" value="1"/>
</dbReference>
<feature type="domain" description="Two component regulator three Y" evidence="3">
    <location>
        <begin position="666"/>
        <end position="708"/>
    </location>
</feature>
<evidence type="ECO:0000259" key="3">
    <source>
        <dbReference type="Pfam" id="PF07495"/>
    </source>
</evidence>
<dbReference type="Gene3D" id="2.60.40.10">
    <property type="entry name" value="Immunoglobulins"/>
    <property type="match status" value="1"/>
</dbReference>
<sequence>MTRIVIIFLYLLYSINSIATDIIKPSTQRFIITPRISSFTKHDYNAENQNWSVCSSEIGAVYFANSMGLLRFDGENWNLYETPNVLRAVYCSGDTIYVGGNGIMGYFLESNLNAGYHALATIYNDIWKIFASDKYVIFQAFNRMYHLNEHGHIGIERIEEGNTTFAYPIDNEIFYQLSHGKLIALTPNAKERTLLNSPALNKYMIKYISKTVHNEYLLGTLNNGLFQLKDGRLTRLPSALNDFLIKYQLNKAIYLYDGYYAFASMNGGVIIGNLEGEIKYIFDNSNGLSSNRIHGLHHQNDGQLWIASDNGIAFVDLKSPFLYFNYKNNPLGTYYDALSYNGNYYIATNKGVYVARPDTFHTNIFDIELVKNSEGQAWNLDVIDKELFVGHNNGTFQLVDEQLTKIADVAGGYHFLQSDIDSSIMYETSYYGLAVYTRQQGKWQFDFNINNMEGLTHDVIEQNDGSLIVTGSLKEAYHITIDHNSKKVQIEDISKHAAFNSSNWIRAFNLDHQTYLVASDTTLQFKEGQLIPAHKALDKISYISEAIGNYCFIRKKGALELFNFKKNELVEIPYNLTHIENELVYKYENITKIKEHECFFCLSEGIAYTNIENLTTAKYKQKPTLITNIEYSNNRTGEVGQHDTIQSAVPHIYNTVKFTFTALNYESDAIYEFYLDGYSQNWQRITSSNEVVFQDLREGQYTFKVKQKGSSLYAKHTFKIAPPYYRTIYAYFVYGLLIVSLYIISISLYRHFIRKQTYKQLIAKRKKLHEQNMELKQKQLDEEVKELQSEVTLKNDKLSNLLLQNSKKKEIIDSIQQELQQIRQNEKYVSSRHIDRLTRMIKSNFNEQKDWLMFEAAFSEANNHFFKKLREKHPILTDEDLKLCAYLKVNMSSKELAPIFQITTRSVDLKKYRLKKKLGLSREQGLNHYLQIF</sequence>
<proteinExistence type="predicted"/>
<evidence type="ECO:0000313" key="5">
    <source>
        <dbReference type="Proteomes" id="UP000679220"/>
    </source>
</evidence>
<comment type="caution">
    <text evidence="4">The sequence shown here is derived from an EMBL/GenBank/DDBJ whole genome shotgun (WGS) entry which is preliminary data.</text>
</comment>
<dbReference type="SUPFAM" id="SSF63829">
    <property type="entry name" value="Calcium-dependent phosphotriesterase"/>
    <property type="match status" value="1"/>
</dbReference>
<dbReference type="Gene3D" id="2.130.10.10">
    <property type="entry name" value="YVTN repeat-like/Quinoprotein amine dehydrogenase"/>
    <property type="match status" value="1"/>
</dbReference>
<keyword evidence="5" id="KW-1185">Reference proteome</keyword>
<feature type="coiled-coil region" evidence="1">
    <location>
        <begin position="758"/>
        <end position="825"/>
    </location>
</feature>
<keyword evidence="1" id="KW-0175">Coiled coil</keyword>
<keyword evidence="2" id="KW-0812">Transmembrane</keyword>
<dbReference type="Proteomes" id="UP000679220">
    <property type="component" value="Unassembled WGS sequence"/>
</dbReference>
<accession>A0A941IXN8</accession>
<keyword evidence="2" id="KW-0472">Membrane</keyword>
<dbReference type="Pfam" id="PF07495">
    <property type="entry name" value="Y_Y_Y"/>
    <property type="match status" value="1"/>
</dbReference>
<evidence type="ECO:0000256" key="1">
    <source>
        <dbReference type="SAM" id="Coils"/>
    </source>
</evidence>
<dbReference type="GO" id="GO:0003677">
    <property type="term" value="F:DNA binding"/>
    <property type="evidence" value="ECO:0007669"/>
    <property type="project" value="InterPro"/>
</dbReference>
<dbReference type="InterPro" id="IPR011123">
    <property type="entry name" value="Y_Y_Y"/>
</dbReference>
<organism evidence="4 5">
    <name type="scientific">Carboxylicivirga sediminis</name>
    <dbReference type="NCBI Taxonomy" id="2006564"/>
    <lineage>
        <taxon>Bacteria</taxon>
        <taxon>Pseudomonadati</taxon>
        <taxon>Bacteroidota</taxon>
        <taxon>Bacteroidia</taxon>
        <taxon>Marinilabiliales</taxon>
        <taxon>Marinilabiliaceae</taxon>
        <taxon>Carboxylicivirga</taxon>
    </lineage>
</organism>
<dbReference type="InterPro" id="IPR015943">
    <property type="entry name" value="WD40/YVTN_repeat-like_dom_sf"/>
</dbReference>
<dbReference type="InterPro" id="IPR016032">
    <property type="entry name" value="Sig_transdc_resp-reg_C-effctor"/>
</dbReference>
<dbReference type="InterPro" id="IPR013783">
    <property type="entry name" value="Ig-like_fold"/>
</dbReference>
<name>A0A941IXN8_9BACT</name>
<evidence type="ECO:0000256" key="2">
    <source>
        <dbReference type="SAM" id="Phobius"/>
    </source>
</evidence>
<feature type="transmembrane region" description="Helical" evidence="2">
    <location>
        <begin position="728"/>
        <end position="749"/>
    </location>
</feature>
<dbReference type="GO" id="GO:0006355">
    <property type="term" value="P:regulation of DNA-templated transcription"/>
    <property type="evidence" value="ECO:0007669"/>
    <property type="project" value="InterPro"/>
</dbReference>
<reference evidence="4" key="2">
    <citation type="submission" date="2021-04" db="EMBL/GenBank/DDBJ databases">
        <authorList>
            <person name="Zhang T."/>
            <person name="Zhang Y."/>
            <person name="Lu D."/>
            <person name="Zuo D."/>
            <person name="Du Z."/>
        </authorList>
    </citation>
    <scope>NUCLEOTIDE SEQUENCE</scope>
    <source>
        <strain evidence="4">JR1</strain>
    </source>
</reference>
<dbReference type="EMBL" id="JAGTAR010000010">
    <property type="protein sequence ID" value="MBR8535604.1"/>
    <property type="molecule type" value="Genomic_DNA"/>
</dbReference>
<keyword evidence="2" id="KW-1133">Transmembrane helix</keyword>